<dbReference type="SUPFAM" id="SSF55604">
    <property type="entry name" value="Glucose permease domain IIB"/>
    <property type="match status" value="1"/>
</dbReference>
<reference evidence="6 10" key="1">
    <citation type="submission" date="2014-06" db="EMBL/GenBank/DDBJ databases">
        <title>The Whole Genome Sequence of Mycoplasma hyosynoviae strain ATCC 27095.</title>
        <authorList>
            <person name="Calcutt M.J."/>
            <person name="Foecking M.F."/>
        </authorList>
    </citation>
    <scope>NUCLEOTIDE SEQUENCE [LARGE SCALE GENOMIC DNA]</scope>
    <source>
        <strain evidence="6 10">M60</strain>
    </source>
</reference>
<evidence type="ECO:0000256" key="1">
    <source>
        <dbReference type="ARBA" id="ARBA00022679"/>
    </source>
</evidence>
<keyword evidence="4" id="KW-1133">Transmembrane helix</keyword>
<dbReference type="Proteomes" id="UP000264882">
    <property type="component" value="Chromosome"/>
</dbReference>
<dbReference type="InterPro" id="IPR001996">
    <property type="entry name" value="PTS_IIB_1"/>
</dbReference>
<dbReference type="GeneID" id="75104989"/>
<dbReference type="EMBL" id="CP008748">
    <property type="protein sequence ID" value="ASI53738.1"/>
    <property type="molecule type" value="Genomic_DNA"/>
</dbReference>
<dbReference type="GO" id="GO:0008982">
    <property type="term" value="F:protein-N(PI)-phosphohistidine-sugar phosphotransferase activity"/>
    <property type="evidence" value="ECO:0007669"/>
    <property type="project" value="InterPro"/>
</dbReference>
<evidence type="ECO:0000259" key="5">
    <source>
        <dbReference type="PROSITE" id="PS51098"/>
    </source>
</evidence>
<evidence type="ECO:0000256" key="2">
    <source>
        <dbReference type="ARBA" id="ARBA00022683"/>
    </source>
</evidence>
<keyword evidence="10" id="KW-1185">Reference proteome</keyword>
<name>A0A063YGU3_9BACT</name>
<keyword evidence="4" id="KW-0812">Transmembrane</keyword>
<dbReference type="STRING" id="29559.NPL3_03065"/>
<evidence type="ECO:0000313" key="8">
    <source>
        <dbReference type="EMBL" id="TDU96677.1"/>
    </source>
</evidence>
<dbReference type="EMBL" id="SOCH01000005">
    <property type="protein sequence ID" value="TDU96677.1"/>
    <property type="molecule type" value="Genomic_DNA"/>
</dbReference>
<evidence type="ECO:0000256" key="3">
    <source>
        <dbReference type="PROSITE-ProRule" id="PRU00421"/>
    </source>
</evidence>
<dbReference type="EMBL" id="CP101127">
    <property type="protein sequence ID" value="UTO26077.1"/>
    <property type="molecule type" value="Genomic_DNA"/>
</dbReference>
<dbReference type="GO" id="GO:0009401">
    <property type="term" value="P:phosphoenolpyruvate-dependent sugar phosphotransferase system"/>
    <property type="evidence" value="ECO:0007669"/>
    <property type="project" value="UniProtKB-KW"/>
</dbReference>
<dbReference type="Proteomes" id="UP001059349">
    <property type="component" value="Chromosome"/>
</dbReference>
<organism evidence="8 11">
    <name type="scientific">Metamycoplasma hyosynoviae</name>
    <dbReference type="NCBI Taxonomy" id="29559"/>
    <lineage>
        <taxon>Bacteria</taxon>
        <taxon>Bacillati</taxon>
        <taxon>Mycoplasmatota</taxon>
        <taxon>Mycoplasmoidales</taxon>
        <taxon>Metamycoplasmataceae</taxon>
        <taxon>Metamycoplasma</taxon>
    </lineage>
</organism>
<sequence length="122" mass="14130">MTKKQRFLYIFLIIITFGFILIHWKKYRQREEKQSLSISTKLNFKYEDLISALGGIQNITSVNSTQKVLKISYKNKQEINFDKLKAIKDISGISLTQNTISIIIGNAAIYLKDKIQKDLANE</sequence>
<dbReference type="OrthoDB" id="400941at2"/>
<dbReference type="RefSeq" id="WP_036440293.1">
    <property type="nucleotide sequence ID" value="NZ_CP008748.1"/>
</dbReference>
<dbReference type="KEGG" id="mhyv:MHSN_00705"/>
<gene>
    <name evidence="8" type="ORF">JN03_0550</name>
    <name evidence="6" type="ORF">MHSN_00705</name>
    <name evidence="9" type="ORF">NMG93_00710</name>
    <name evidence="7" type="ORF">QJ129_01245</name>
</gene>
<dbReference type="PROSITE" id="PS51098">
    <property type="entry name" value="PTS_EIIB_TYPE_1"/>
    <property type="match status" value="1"/>
</dbReference>
<reference evidence="8 11" key="2">
    <citation type="submission" date="2019-03" db="EMBL/GenBank/DDBJ databases">
        <title>Genomic Encyclopedia of Archaeal and Bacterial Type Strains, Phase II (KMG-II): from individual species to whole genera.</title>
        <authorList>
            <person name="Goeker M."/>
        </authorList>
    </citation>
    <scope>NUCLEOTIDE SEQUENCE [LARGE SCALE GENOMIC DNA]</scope>
    <source>
        <strain evidence="8 11">ATCC 25591</strain>
    </source>
</reference>
<reference evidence="7" key="4">
    <citation type="submission" date="2023-04" db="EMBL/GenBank/DDBJ databases">
        <title>Genomes of recent Mycoplasma hyosynoviae isolates 2023.</title>
        <authorList>
            <person name="Spergser J."/>
        </authorList>
    </citation>
    <scope>NUCLEOTIDE SEQUENCE</scope>
    <source>
        <strain evidence="7">SN1J23N</strain>
    </source>
</reference>
<keyword evidence="6" id="KW-0762">Sugar transport</keyword>
<accession>A0A063YGU3</accession>
<feature type="transmembrane region" description="Helical" evidence="4">
    <location>
        <begin position="6"/>
        <end position="24"/>
    </location>
</feature>
<keyword evidence="1 8" id="KW-0808">Transferase</keyword>
<protein>
    <submittedName>
        <fullName evidence="6">PTS glucose transporter subunit IIB</fullName>
    </submittedName>
    <submittedName>
        <fullName evidence="8">Phosphotransferase system IIB component</fullName>
    </submittedName>
</protein>
<dbReference type="AlphaFoldDB" id="A0A063YGU3"/>
<feature type="domain" description="PTS EIIB type-1" evidence="5">
    <location>
        <begin position="43"/>
        <end position="122"/>
    </location>
</feature>
<comment type="caution">
    <text evidence="3">Lacks conserved residue(s) required for the propagation of feature annotation.</text>
</comment>
<dbReference type="InterPro" id="IPR036878">
    <property type="entry name" value="Glu_permease_IIB"/>
</dbReference>
<evidence type="ECO:0000313" key="6">
    <source>
        <dbReference type="EMBL" id="ASI53738.1"/>
    </source>
</evidence>
<proteinExistence type="predicted"/>
<keyword evidence="2" id="KW-0598">Phosphotransferase system</keyword>
<evidence type="ECO:0000313" key="10">
    <source>
        <dbReference type="Proteomes" id="UP000264882"/>
    </source>
</evidence>
<dbReference type="EMBL" id="JASBCP010000001">
    <property type="protein sequence ID" value="MDI3047889.1"/>
    <property type="molecule type" value="Genomic_DNA"/>
</dbReference>
<keyword evidence="4" id="KW-0472">Membrane</keyword>
<evidence type="ECO:0000313" key="11">
    <source>
        <dbReference type="Proteomes" id="UP000294882"/>
    </source>
</evidence>
<evidence type="ECO:0000313" key="7">
    <source>
        <dbReference type="EMBL" id="MDI3047889.1"/>
    </source>
</evidence>
<dbReference type="Proteomes" id="UP001233782">
    <property type="component" value="Unassembled WGS sequence"/>
</dbReference>
<reference evidence="9" key="3">
    <citation type="submission" date="2022-07" db="EMBL/GenBank/DDBJ databases">
        <title>Complete genome of Mycoplasma hyosynoviae B1.</title>
        <authorList>
            <person name="Spergser J."/>
        </authorList>
    </citation>
    <scope>NUCLEOTIDE SEQUENCE</scope>
    <source>
        <strain evidence="9">B1</strain>
    </source>
</reference>
<evidence type="ECO:0000256" key="4">
    <source>
        <dbReference type="SAM" id="Phobius"/>
    </source>
</evidence>
<keyword evidence="6" id="KW-0813">Transport</keyword>
<evidence type="ECO:0000313" key="9">
    <source>
        <dbReference type="EMBL" id="UTO26077.1"/>
    </source>
</evidence>
<dbReference type="Gene3D" id="3.30.1360.60">
    <property type="entry name" value="Glucose permease domain IIB"/>
    <property type="match status" value="1"/>
</dbReference>
<dbReference type="Proteomes" id="UP000294882">
    <property type="component" value="Unassembled WGS sequence"/>
</dbReference>